<evidence type="ECO:0000256" key="6">
    <source>
        <dbReference type="ARBA" id="ARBA00023239"/>
    </source>
</evidence>
<dbReference type="Gene3D" id="1.50.10.100">
    <property type="entry name" value="Chondroitin AC/alginate lyase"/>
    <property type="match status" value="1"/>
</dbReference>
<protein>
    <submittedName>
        <fullName evidence="11">Chondroitin AC lyase</fullName>
    </submittedName>
</protein>
<evidence type="ECO:0000256" key="5">
    <source>
        <dbReference type="ARBA" id="ARBA00022837"/>
    </source>
</evidence>
<dbReference type="InterPro" id="IPR011013">
    <property type="entry name" value="Gal_mutarotase_sf_dom"/>
</dbReference>
<evidence type="ECO:0000259" key="8">
    <source>
        <dbReference type="Pfam" id="PF02278"/>
    </source>
</evidence>
<evidence type="ECO:0000256" key="1">
    <source>
        <dbReference type="ARBA" id="ARBA00001913"/>
    </source>
</evidence>
<reference evidence="12" key="1">
    <citation type="submission" date="2017-02" db="EMBL/GenBank/DDBJ databases">
        <authorList>
            <person name="Varghese N."/>
            <person name="Submissions S."/>
        </authorList>
    </citation>
    <scope>NUCLEOTIDE SEQUENCE [LARGE SCALE GENOMIC DNA]</scope>
    <source>
        <strain evidence="12">DSM 24091</strain>
    </source>
</reference>
<dbReference type="SUPFAM" id="SSF49863">
    <property type="entry name" value="Hyaluronate lyase-like, C-terminal domain"/>
    <property type="match status" value="1"/>
</dbReference>
<dbReference type="Pfam" id="PF02278">
    <property type="entry name" value="Lyase_8"/>
    <property type="match status" value="1"/>
</dbReference>
<organism evidence="11 12">
    <name type="scientific">Sphingobacterium nematocida</name>
    <dbReference type="NCBI Taxonomy" id="1513896"/>
    <lineage>
        <taxon>Bacteria</taxon>
        <taxon>Pseudomonadati</taxon>
        <taxon>Bacteroidota</taxon>
        <taxon>Sphingobacteriia</taxon>
        <taxon>Sphingobacteriales</taxon>
        <taxon>Sphingobacteriaceae</taxon>
        <taxon>Sphingobacterium</taxon>
    </lineage>
</organism>
<accession>A0A1T5ENE4</accession>
<keyword evidence="5" id="KW-0106">Calcium</keyword>
<evidence type="ECO:0000259" key="9">
    <source>
        <dbReference type="Pfam" id="PF02884"/>
    </source>
</evidence>
<dbReference type="InterPro" id="IPR014718">
    <property type="entry name" value="GH-type_carb-bd"/>
</dbReference>
<evidence type="ECO:0000256" key="7">
    <source>
        <dbReference type="PIRSR" id="PIRSR638970-1"/>
    </source>
</evidence>
<keyword evidence="12" id="KW-1185">Reference proteome</keyword>
<comment type="cofactor">
    <cofactor evidence="1">
        <name>Ca(2+)</name>
        <dbReference type="ChEBI" id="CHEBI:29108"/>
    </cofactor>
</comment>
<feature type="domain" description="Polysaccharide lyase 8 N-terminal alpha-helical" evidence="10">
    <location>
        <begin position="80"/>
        <end position="334"/>
    </location>
</feature>
<dbReference type="STRING" id="1513896.SAMN05660841_02670"/>
<keyword evidence="6 11" id="KW-0456">Lyase</keyword>
<dbReference type="Gene3D" id="2.70.98.10">
    <property type="match status" value="1"/>
</dbReference>
<comment type="similarity">
    <text evidence="2">Belongs to the polysaccharide lyase 8 family.</text>
</comment>
<keyword evidence="4" id="KW-0732">Signal</keyword>
<dbReference type="InterPro" id="IPR038970">
    <property type="entry name" value="Lyase_8"/>
</dbReference>
<feature type="active site" evidence="7">
    <location>
        <position position="255"/>
    </location>
</feature>
<feature type="domain" description="Polysaccharide lyase family 8 central" evidence="8">
    <location>
        <begin position="361"/>
        <end position="610"/>
    </location>
</feature>
<dbReference type="GO" id="GO:0005576">
    <property type="term" value="C:extracellular region"/>
    <property type="evidence" value="ECO:0007669"/>
    <property type="project" value="InterPro"/>
</dbReference>
<dbReference type="InterPro" id="IPR012970">
    <property type="entry name" value="Lyase_8_alpha_N"/>
</dbReference>
<evidence type="ECO:0000256" key="4">
    <source>
        <dbReference type="ARBA" id="ARBA00022729"/>
    </source>
</evidence>
<sequence length="730" mass="80580">MKRVTLLLLLIGLLTGLLPVLGAVSVLRQGQLILMTTRENRDAAVYDKIMYNVREMLYAEAGNLETMSSNAQYYLGQICKDGSWSDLMYTGDVATTHLDRLKTMALAYTDNKSSMYGDAALHVAIVDALAYWYIQEPDHSNWFYDQIAYPQRIGEILILLRNSKERVPAVLESKTISRMEQVGGAPDQRGSPGTGANKMNIAMHWIYRACLTGDKAVLDKGVQQAFHPLALTVGEGLQPDYSYLQHGQQVYIGGYGWDIVNVATRVALYVADTPYGQGDDNFDNLSLFLRQTYLRVIRGQYFMFNAFGRGISRPNGDNQSGFVTLLKRMKVIDKANSIIYDEAMARLNNSQPASYGVPSAHTHFYRADYTLHSKPSYTFELRTVSTRTLRNENGNGENIKGYFLADGATSIAVKGTEYHAIFPTWDWSMIPGTSTRRGTMITPQQWGTTGTTTFVGGVSDTLHGISVYDQDSNDTRAKKAWFFFEEEIVCLGAGIHTTSGTEEVVTTLNQSLLQGDVITSEKKLIRRYSGNNISLTYVDDLDWILHGDIGYVLPDGGRGGLTTKAQTGTWSSINKEGSEDSVTNDVFGLWLNHGVSPSNARYAYIVVPGIRGEAQMKSYAAKGNIEILKNETTIQAVKHKESGVYGFVFHDAATRFTNDTISIAVSDPCLVMIQSLPSGKLKLNIADPTKTLSQLTVKVLWPGLAGIKETTLRLPTTAESAGKSIVTILN</sequence>
<dbReference type="GO" id="GO:0005975">
    <property type="term" value="P:carbohydrate metabolic process"/>
    <property type="evidence" value="ECO:0007669"/>
    <property type="project" value="InterPro"/>
</dbReference>
<dbReference type="InterPro" id="IPR008929">
    <property type="entry name" value="Chondroitin_lyas"/>
</dbReference>
<dbReference type="SUPFAM" id="SSF74650">
    <property type="entry name" value="Galactose mutarotase-like"/>
    <property type="match status" value="1"/>
</dbReference>
<dbReference type="GO" id="GO:0016837">
    <property type="term" value="F:carbon-oxygen lyase activity, acting on polysaccharides"/>
    <property type="evidence" value="ECO:0007669"/>
    <property type="project" value="UniProtKB-ARBA"/>
</dbReference>
<evidence type="ECO:0000256" key="3">
    <source>
        <dbReference type="ARBA" id="ARBA00011245"/>
    </source>
</evidence>
<dbReference type="AlphaFoldDB" id="A0A1T5ENE4"/>
<proteinExistence type="inferred from homology"/>
<dbReference type="PANTHER" id="PTHR38481:SF1">
    <property type="entry name" value="HYALURONATE LYASE"/>
    <property type="match status" value="1"/>
</dbReference>
<dbReference type="OrthoDB" id="6394136at2"/>
<dbReference type="PANTHER" id="PTHR38481">
    <property type="entry name" value="HYALURONATE LYASE"/>
    <property type="match status" value="1"/>
</dbReference>
<gene>
    <name evidence="11" type="ORF">SAMN05660841_02670</name>
</gene>
<evidence type="ECO:0000313" key="12">
    <source>
        <dbReference type="Proteomes" id="UP000190150"/>
    </source>
</evidence>
<feature type="active site" evidence="7">
    <location>
        <position position="246"/>
    </location>
</feature>
<dbReference type="Gene3D" id="2.60.220.10">
    <property type="entry name" value="Polysaccharide lyase family 8-like, C-terminal"/>
    <property type="match status" value="1"/>
</dbReference>
<dbReference type="Proteomes" id="UP000190150">
    <property type="component" value="Unassembled WGS sequence"/>
</dbReference>
<dbReference type="Pfam" id="PF02884">
    <property type="entry name" value="Lyase_8_C"/>
    <property type="match status" value="1"/>
</dbReference>
<dbReference type="Pfam" id="PF08124">
    <property type="entry name" value="Lyase_8_N"/>
    <property type="match status" value="1"/>
</dbReference>
<dbReference type="GO" id="GO:0030246">
    <property type="term" value="F:carbohydrate binding"/>
    <property type="evidence" value="ECO:0007669"/>
    <property type="project" value="InterPro"/>
</dbReference>
<feature type="active site" evidence="7">
    <location>
        <position position="309"/>
    </location>
</feature>
<dbReference type="InterPro" id="IPR003159">
    <property type="entry name" value="Lyase_8_central_dom"/>
</dbReference>
<dbReference type="RefSeq" id="WP_079643577.1">
    <property type="nucleotide sequence ID" value="NZ_FUZF01000012.1"/>
</dbReference>
<dbReference type="InterPro" id="IPR004103">
    <property type="entry name" value="Lyase_8_C"/>
</dbReference>
<dbReference type="SUPFAM" id="SSF48230">
    <property type="entry name" value="Chondroitin AC/alginate lyase"/>
    <property type="match status" value="1"/>
</dbReference>
<evidence type="ECO:0000256" key="2">
    <source>
        <dbReference type="ARBA" id="ARBA00006699"/>
    </source>
</evidence>
<comment type="subunit">
    <text evidence="3">Monomer.</text>
</comment>
<feature type="domain" description="Polysaccharide lyase family 8 C-terminal" evidence="9">
    <location>
        <begin position="626"/>
        <end position="695"/>
    </location>
</feature>
<evidence type="ECO:0000259" key="10">
    <source>
        <dbReference type="Pfam" id="PF08124"/>
    </source>
</evidence>
<name>A0A1T5ENE4_9SPHI</name>
<evidence type="ECO:0000313" key="11">
    <source>
        <dbReference type="EMBL" id="SKB85501.1"/>
    </source>
</evidence>
<dbReference type="InterPro" id="IPR011071">
    <property type="entry name" value="Lyase_8-like_C"/>
</dbReference>
<dbReference type="EMBL" id="FUZF01000012">
    <property type="protein sequence ID" value="SKB85501.1"/>
    <property type="molecule type" value="Genomic_DNA"/>
</dbReference>